<keyword evidence="6" id="KW-1185">Reference proteome</keyword>
<dbReference type="Proteomes" id="UP000001514">
    <property type="component" value="Unassembled WGS sequence"/>
</dbReference>
<proteinExistence type="inferred from homology"/>
<gene>
    <name evidence="4" type="ORF">SELMODRAFT_175120</name>
    <name evidence="5" type="ORF">SELMODRAFT_99856</name>
</gene>
<accession>D8RRI2</accession>
<dbReference type="FunFam" id="1.10.3520.10:FF:000005">
    <property type="entry name" value="Accelerated cell death 11"/>
    <property type="match status" value="1"/>
</dbReference>
<evidence type="ECO:0000313" key="6">
    <source>
        <dbReference type="Proteomes" id="UP000001514"/>
    </source>
</evidence>
<dbReference type="KEGG" id="smo:SELMODRAFT_175120"/>
<dbReference type="GO" id="GO:0035627">
    <property type="term" value="P:ceramide transport"/>
    <property type="evidence" value="ECO:0000318"/>
    <property type="project" value="GO_Central"/>
</dbReference>
<dbReference type="AlphaFoldDB" id="D8RRI2"/>
<evidence type="ECO:0000313" key="5">
    <source>
        <dbReference type="EMBL" id="EFJ25404.1"/>
    </source>
</evidence>
<dbReference type="EMBL" id="GL377593">
    <property type="protein sequence ID" value="EFJ23422.1"/>
    <property type="molecule type" value="Genomic_DNA"/>
</dbReference>
<dbReference type="Gene3D" id="1.10.3520.10">
    <property type="entry name" value="Glycolipid transfer protein"/>
    <property type="match status" value="1"/>
</dbReference>
<protein>
    <recommendedName>
        <fullName evidence="3">Glycolipid transfer protein domain-containing protein</fullName>
    </recommendedName>
</protein>
<evidence type="ECO:0000259" key="3">
    <source>
        <dbReference type="Pfam" id="PF08718"/>
    </source>
</evidence>
<evidence type="ECO:0000256" key="1">
    <source>
        <dbReference type="ARBA" id="ARBA00007148"/>
    </source>
</evidence>
<dbReference type="GO" id="GO:1902387">
    <property type="term" value="F:ceramide 1-phosphate binding"/>
    <property type="evidence" value="ECO:0000318"/>
    <property type="project" value="GO_Central"/>
</dbReference>
<organism evidence="6">
    <name type="scientific">Selaginella moellendorffii</name>
    <name type="common">Spikemoss</name>
    <dbReference type="NCBI Taxonomy" id="88036"/>
    <lineage>
        <taxon>Eukaryota</taxon>
        <taxon>Viridiplantae</taxon>
        <taxon>Streptophyta</taxon>
        <taxon>Embryophyta</taxon>
        <taxon>Tracheophyta</taxon>
        <taxon>Lycopodiopsida</taxon>
        <taxon>Selaginellales</taxon>
        <taxon>Selaginellaceae</taxon>
        <taxon>Selaginella</taxon>
    </lineage>
</organism>
<evidence type="ECO:0000256" key="2">
    <source>
        <dbReference type="ARBA" id="ARBA00022448"/>
    </source>
</evidence>
<dbReference type="PANTHER" id="PTHR10219">
    <property type="entry name" value="GLYCOLIPID TRANSFER PROTEIN-RELATED"/>
    <property type="match status" value="1"/>
</dbReference>
<dbReference type="GO" id="GO:0120009">
    <property type="term" value="P:intermembrane lipid transfer"/>
    <property type="evidence" value="ECO:0000318"/>
    <property type="project" value="GO_Central"/>
</dbReference>
<dbReference type="eggNOG" id="KOG4189">
    <property type="taxonomic scope" value="Eukaryota"/>
</dbReference>
<dbReference type="InterPro" id="IPR014830">
    <property type="entry name" value="Glycolipid_transfer_prot_dom"/>
</dbReference>
<dbReference type="GO" id="GO:0005829">
    <property type="term" value="C:cytosol"/>
    <property type="evidence" value="ECO:0000318"/>
    <property type="project" value="GO_Central"/>
</dbReference>
<dbReference type="OrthoDB" id="116883at2759"/>
<dbReference type="STRING" id="88036.D8RRI2"/>
<comment type="similarity">
    <text evidence="1">Belongs to the GLTP family.</text>
</comment>
<keyword evidence="2" id="KW-0813">Transport</keyword>
<dbReference type="SUPFAM" id="SSF110004">
    <property type="entry name" value="Glycolipid transfer protein, GLTP"/>
    <property type="match status" value="1"/>
</dbReference>
<name>D8RRI2_SELML</name>
<feature type="domain" description="Glycolipid transfer protein" evidence="3">
    <location>
        <begin position="19"/>
        <end position="155"/>
    </location>
</feature>
<sequence length="192" mass="21085">MALAFGELAADLEAAGELSVTDFAKACSLVSVLFGSLGFAFKFAEKDYTSKVDDLVQASERFKTLGSLLEVDVEQGTVRNGGSHSRNLLRVKRGIEMVKILFEHILESECSHLRDSASKAYEAVFSQHHPWAIRKAVAAGTYTLPSKSQFLKVLKEDDASARIHMSGYVGGVKPVIHHVETLFLSRNLGLDW</sequence>
<dbReference type="Gramene" id="EFJ23422">
    <property type="protein sequence ID" value="EFJ23422"/>
    <property type="gene ID" value="SELMODRAFT_175120"/>
</dbReference>
<dbReference type="FunCoup" id="D8RRI2">
    <property type="interactions" value="2044"/>
</dbReference>
<dbReference type="KEGG" id="smo:SELMODRAFT_99856"/>
<evidence type="ECO:0000313" key="4">
    <source>
        <dbReference type="EMBL" id="EFJ23422.1"/>
    </source>
</evidence>
<dbReference type="OMA" id="FSHACTL"/>
<dbReference type="InterPro" id="IPR036497">
    <property type="entry name" value="GLTP_sf"/>
</dbReference>
<dbReference type="PANTHER" id="PTHR10219:SF43">
    <property type="entry name" value="GLYCOLIPID TRANSFER PROTEIN DOMAIN-CONTAINING PROTEIN"/>
    <property type="match status" value="1"/>
</dbReference>
<dbReference type="Gramene" id="EFJ25404">
    <property type="protein sequence ID" value="EFJ25404"/>
    <property type="gene ID" value="SELMODRAFT_99856"/>
</dbReference>
<dbReference type="InParanoid" id="D8RRI2"/>
<dbReference type="EMBL" id="GL377587">
    <property type="protein sequence ID" value="EFJ25404.1"/>
    <property type="molecule type" value="Genomic_DNA"/>
</dbReference>
<reference evidence="5 6" key="1">
    <citation type="journal article" date="2011" name="Science">
        <title>The Selaginella genome identifies genetic changes associated with the evolution of vascular plants.</title>
        <authorList>
            <person name="Banks J.A."/>
            <person name="Nishiyama T."/>
            <person name="Hasebe M."/>
            <person name="Bowman J.L."/>
            <person name="Gribskov M."/>
            <person name="dePamphilis C."/>
            <person name="Albert V.A."/>
            <person name="Aono N."/>
            <person name="Aoyama T."/>
            <person name="Ambrose B.A."/>
            <person name="Ashton N.W."/>
            <person name="Axtell M.J."/>
            <person name="Barker E."/>
            <person name="Barker M.S."/>
            <person name="Bennetzen J.L."/>
            <person name="Bonawitz N.D."/>
            <person name="Chapple C."/>
            <person name="Cheng C."/>
            <person name="Correa L.G."/>
            <person name="Dacre M."/>
            <person name="DeBarry J."/>
            <person name="Dreyer I."/>
            <person name="Elias M."/>
            <person name="Engstrom E.M."/>
            <person name="Estelle M."/>
            <person name="Feng L."/>
            <person name="Finet C."/>
            <person name="Floyd S.K."/>
            <person name="Frommer W.B."/>
            <person name="Fujita T."/>
            <person name="Gramzow L."/>
            <person name="Gutensohn M."/>
            <person name="Harholt J."/>
            <person name="Hattori M."/>
            <person name="Heyl A."/>
            <person name="Hirai T."/>
            <person name="Hiwatashi Y."/>
            <person name="Ishikawa M."/>
            <person name="Iwata M."/>
            <person name="Karol K.G."/>
            <person name="Koehler B."/>
            <person name="Kolukisaoglu U."/>
            <person name="Kubo M."/>
            <person name="Kurata T."/>
            <person name="Lalonde S."/>
            <person name="Li K."/>
            <person name="Li Y."/>
            <person name="Litt A."/>
            <person name="Lyons E."/>
            <person name="Manning G."/>
            <person name="Maruyama T."/>
            <person name="Michael T.P."/>
            <person name="Mikami K."/>
            <person name="Miyazaki S."/>
            <person name="Morinaga S."/>
            <person name="Murata T."/>
            <person name="Mueller-Roeber B."/>
            <person name="Nelson D.R."/>
            <person name="Obara M."/>
            <person name="Oguri Y."/>
            <person name="Olmstead R.G."/>
            <person name="Onodera N."/>
            <person name="Petersen B.L."/>
            <person name="Pils B."/>
            <person name="Prigge M."/>
            <person name="Rensing S.A."/>
            <person name="Riano-Pachon D.M."/>
            <person name="Roberts A.W."/>
            <person name="Sato Y."/>
            <person name="Scheller H.V."/>
            <person name="Schulz B."/>
            <person name="Schulz C."/>
            <person name="Shakirov E.V."/>
            <person name="Shibagaki N."/>
            <person name="Shinohara N."/>
            <person name="Shippen D.E."/>
            <person name="Soerensen I."/>
            <person name="Sotooka R."/>
            <person name="Sugimoto N."/>
            <person name="Sugita M."/>
            <person name="Sumikawa N."/>
            <person name="Tanurdzic M."/>
            <person name="Theissen G."/>
            <person name="Ulvskov P."/>
            <person name="Wakazuki S."/>
            <person name="Weng J.K."/>
            <person name="Willats W.W."/>
            <person name="Wipf D."/>
            <person name="Wolf P.G."/>
            <person name="Yang L."/>
            <person name="Zimmer A.D."/>
            <person name="Zhu Q."/>
            <person name="Mitros T."/>
            <person name="Hellsten U."/>
            <person name="Loque D."/>
            <person name="Otillar R."/>
            <person name="Salamov A."/>
            <person name="Schmutz J."/>
            <person name="Shapiro H."/>
            <person name="Lindquist E."/>
            <person name="Lucas S."/>
            <person name="Rokhsar D."/>
            <person name="Grigoriev I.V."/>
        </authorList>
    </citation>
    <scope>NUCLEOTIDE SEQUENCE [LARGE SCALE GENOMIC DNA]</scope>
</reference>
<dbReference type="GO" id="GO:1902388">
    <property type="term" value="F:ceramide 1-phosphate transfer activity"/>
    <property type="evidence" value="ECO:0000318"/>
    <property type="project" value="GO_Central"/>
</dbReference>
<dbReference type="Pfam" id="PF08718">
    <property type="entry name" value="GLTP"/>
    <property type="match status" value="1"/>
</dbReference>
<dbReference type="HOGENOM" id="CLU_082630_0_0_1"/>